<gene>
    <name evidence="6" type="ORF">OIDMADRAFT_35574</name>
</gene>
<comment type="cofactor">
    <cofactor evidence="5">
        <name>Fe(2+)</name>
        <dbReference type="ChEBI" id="CHEBI:29033"/>
    </cofactor>
    <text evidence="5">Binds 1 Fe(2+) ion per subunit.</text>
</comment>
<evidence type="ECO:0000256" key="2">
    <source>
        <dbReference type="ARBA" id="ARBA00022723"/>
    </source>
</evidence>
<evidence type="ECO:0008006" key="8">
    <source>
        <dbReference type="Google" id="ProtNLM"/>
    </source>
</evidence>
<dbReference type="EMBL" id="KN832893">
    <property type="protein sequence ID" value="KIM93754.1"/>
    <property type="molecule type" value="Genomic_DNA"/>
</dbReference>
<dbReference type="PANTHER" id="PTHR10543:SF89">
    <property type="entry name" value="CAROTENOID 9,10(9',10')-CLEAVAGE DIOXYGENASE 1"/>
    <property type="match status" value="1"/>
</dbReference>
<feature type="binding site" evidence="5">
    <location>
        <position position="270"/>
    </location>
    <ligand>
        <name>Fe cation</name>
        <dbReference type="ChEBI" id="CHEBI:24875"/>
        <note>catalytic</note>
    </ligand>
</feature>
<dbReference type="HOGENOM" id="CLU_016472_0_2_1"/>
<organism evidence="6 7">
    <name type="scientific">Oidiodendron maius (strain Zn)</name>
    <dbReference type="NCBI Taxonomy" id="913774"/>
    <lineage>
        <taxon>Eukaryota</taxon>
        <taxon>Fungi</taxon>
        <taxon>Dikarya</taxon>
        <taxon>Ascomycota</taxon>
        <taxon>Pezizomycotina</taxon>
        <taxon>Leotiomycetes</taxon>
        <taxon>Leotiomycetes incertae sedis</taxon>
        <taxon>Myxotrichaceae</taxon>
        <taxon>Oidiodendron</taxon>
    </lineage>
</organism>
<keyword evidence="2 5" id="KW-0479">Metal-binding</keyword>
<evidence type="ECO:0000313" key="6">
    <source>
        <dbReference type="EMBL" id="KIM93754.1"/>
    </source>
</evidence>
<evidence type="ECO:0000313" key="7">
    <source>
        <dbReference type="Proteomes" id="UP000054321"/>
    </source>
</evidence>
<dbReference type="GO" id="GO:0046872">
    <property type="term" value="F:metal ion binding"/>
    <property type="evidence" value="ECO:0007669"/>
    <property type="project" value="UniProtKB-KW"/>
</dbReference>
<dbReference type="OrthoDB" id="1069523at2759"/>
<feature type="binding site" evidence="5">
    <location>
        <position position="336"/>
    </location>
    <ligand>
        <name>Fe cation</name>
        <dbReference type="ChEBI" id="CHEBI:24875"/>
        <note>catalytic</note>
    </ligand>
</feature>
<name>A0A0C3GQZ2_OIDMZ</name>
<feature type="binding site" evidence="5">
    <location>
        <position position="510"/>
    </location>
    <ligand>
        <name>Fe cation</name>
        <dbReference type="ChEBI" id="CHEBI:24875"/>
        <note>catalytic</note>
    </ligand>
</feature>
<dbReference type="STRING" id="913774.A0A0C3GQZ2"/>
<dbReference type="GO" id="GO:0010436">
    <property type="term" value="F:carotenoid dioxygenase activity"/>
    <property type="evidence" value="ECO:0007669"/>
    <property type="project" value="TreeGrafter"/>
</dbReference>
<dbReference type="GO" id="GO:0016121">
    <property type="term" value="P:carotene catabolic process"/>
    <property type="evidence" value="ECO:0007669"/>
    <property type="project" value="TreeGrafter"/>
</dbReference>
<dbReference type="AlphaFoldDB" id="A0A0C3GQZ2"/>
<sequence>MSTSEESLQTHPPLFDEEYSHLDAAIDVDTFNKTSVYNVPGYKPVHVELTHIVARVTGELPSDLDGVYLRNGTNVQFERTFQRLHAFNGAGMIHQIQIKNGMATYSNFYIRTPRFEVERQAGREVFTSIGDVAGGGRATLEKMKLLQKKIQAGKIPALSPLELTTGSTSIRYHAGRIYCLNEAGYAFVLNATFKDERLFFDGTGKLEDWSGEWDGPFSAHPRFDPDNGDMYNLSVDLNGRVLAGRITQGLRHSQAALHQFPSKGGIGWLHDFILTENYLVFPDISMRRNFSLLSEDKSIFYFDKDYPLRWGVLPRYFKEGDAVQWFTTKEANTIWHVINGWERVREDGGKEIVLYSPAFQWYPPDLPIHTPEEPPARVLKWVLDLEAGKVSEETLLIDHGYERPSLNLAKVSKPSQFCYLLDEHGDGYMGKGVLKYDLLREKEVSYLDYGDMYGGEALFVPKANAIREDDGYLLDLLMAEDKADLLVIDARSMTELARIHLPQRVPFGVHAVWLDQDDLAAVKRAL</sequence>
<dbReference type="PANTHER" id="PTHR10543">
    <property type="entry name" value="BETA-CAROTENE DIOXYGENASE"/>
    <property type="match status" value="1"/>
</dbReference>
<evidence type="ECO:0000256" key="4">
    <source>
        <dbReference type="ARBA" id="ARBA00023004"/>
    </source>
</evidence>
<accession>A0A0C3GQZ2</accession>
<feature type="binding site" evidence="5">
    <location>
        <position position="220"/>
    </location>
    <ligand>
        <name>Fe cation</name>
        <dbReference type="ChEBI" id="CHEBI:24875"/>
        <note>catalytic</note>
    </ligand>
</feature>
<evidence type="ECO:0000256" key="5">
    <source>
        <dbReference type="PIRSR" id="PIRSR604294-1"/>
    </source>
</evidence>
<evidence type="ECO:0000256" key="1">
    <source>
        <dbReference type="ARBA" id="ARBA00006787"/>
    </source>
</evidence>
<comment type="similarity">
    <text evidence="1">Belongs to the carotenoid oxygenase family.</text>
</comment>
<reference evidence="6 7" key="1">
    <citation type="submission" date="2014-04" db="EMBL/GenBank/DDBJ databases">
        <authorList>
            <consortium name="DOE Joint Genome Institute"/>
            <person name="Kuo A."/>
            <person name="Martino E."/>
            <person name="Perotto S."/>
            <person name="Kohler A."/>
            <person name="Nagy L.G."/>
            <person name="Floudas D."/>
            <person name="Copeland A."/>
            <person name="Barry K.W."/>
            <person name="Cichocki N."/>
            <person name="Veneault-Fourrey C."/>
            <person name="LaButti K."/>
            <person name="Lindquist E.A."/>
            <person name="Lipzen A."/>
            <person name="Lundell T."/>
            <person name="Morin E."/>
            <person name="Murat C."/>
            <person name="Sun H."/>
            <person name="Tunlid A."/>
            <person name="Henrissat B."/>
            <person name="Grigoriev I.V."/>
            <person name="Hibbett D.S."/>
            <person name="Martin F."/>
            <person name="Nordberg H.P."/>
            <person name="Cantor M.N."/>
            <person name="Hua S.X."/>
        </authorList>
    </citation>
    <scope>NUCLEOTIDE SEQUENCE [LARGE SCALE GENOMIC DNA]</scope>
    <source>
        <strain evidence="6 7">Zn</strain>
    </source>
</reference>
<proteinExistence type="inferred from homology"/>
<dbReference type="InParanoid" id="A0A0C3GQZ2"/>
<keyword evidence="4 5" id="KW-0408">Iron</keyword>
<reference evidence="7" key="2">
    <citation type="submission" date="2015-01" db="EMBL/GenBank/DDBJ databases">
        <title>Evolutionary Origins and Diversification of the Mycorrhizal Mutualists.</title>
        <authorList>
            <consortium name="DOE Joint Genome Institute"/>
            <consortium name="Mycorrhizal Genomics Consortium"/>
            <person name="Kohler A."/>
            <person name="Kuo A."/>
            <person name="Nagy L.G."/>
            <person name="Floudas D."/>
            <person name="Copeland A."/>
            <person name="Barry K.W."/>
            <person name="Cichocki N."/>
            <person name="Veneault-Fourrey C."/>
            <person name="LaButti K."/>
            <person name="Lindquist E.A."/>
            <person name="Lipzen A."/>
            <person name="Lundell T."/>
            <person name="Morin E."/>
            <person name="Murat C."/>
            <person name="Riley R."/>
            <person name="Ohm R."/>
            <person name="Sun H."/>
            <person name="Tunlid A."/>
            <person name="Henrissat B."/>
            <person name="Grigoriev I.V."/>
            <person name="Hibbett D.S."/>
            <person name="Martin F."/>
        </authorList>
    </citation>
    <scope>NUCLEOTIDE SEQUENCE [LARGE SCALE GENOMIC DNA]</scope>
    <source>
        <strain evidence="7">Zn</strain>
    </source>
</reference>
<dbReference type="Pfam" id="PF03055">
    <property type="entry name" value="RPE65"/>
    <property type="match status" value="1"/>
</dbReference>
<dbReference type="InterPro" id="IPR004294">
    <property type="entry name" value="Carotenoid_Oase"/>
</dbReference>
<keyword evidence="3" id="KW-0560">Oxidoreductase</keyword>
<dbReference type="Proteomes" id="UP000054321">
    <property type="component" value="Unassembled WGS sequence"/>
</dbReference>
<evidence type="ECO:0000256" key="3">
    <source>
        <dbReference type="ARBA" id="ARBA00023002"/>
    </source>
</evidence>
<keyword evidence="7" id="KW-1185">Reference proteome</keyword>
<protein>
    <recommendedName>
        <fullName evidence="8">Dioxygenase</fullName>
    </recommendedName>
</protein>